<evidence type="ECO:0000259" key="2">
    <source>
        <dbReference type="Pfam" id="PF03466"/>
    </source>
</evidence>
<dbReference type="Proteomes" id="UP000323300">
    <property type="component" value="Unassembled WGS sequence"/>
</dbReference>
<dbReference type="GO" id="GO:0003700">
    <property type="term" value="F:DNA-binding transcription factor activity"/>
    <property type="evidence" value="ECO:0007669"/>
    <property type="project" value="TreeGrafter"/>
</dbReference>
<gene>
    <name evidence="3" type="ORF">SAMN04488498_102150</name>
</gene>
<dbReference type="GO" id="GO:0006351">
    <property type="term" value="P:DNA-templated transcription"/>
    <property type="evidence" value="ECO:0007669"/>
    <property type="project" value="TreeGrafter"/>
</dbReference>
<evidence type="ECO:0000256" key="1">
    <source>
        <dbReference type="ARBA" id="ARBA00009437"/>
    </source>
</evidence>
<evidence type="ECO:0000313" key="4">
    <source>
        <dbReference type="Proteomes" id="UP000323300"/>
    </source>
</evidence>
<dbReference type="GO" id="GO:0043565">
    <property type="term" value="F:sequence-specific DNA binding"/>
    <property type="evidence" value="ECO:0007669"/>
    <property type="project" value="TreeGrafter"/>
</dbReference>
<organism evidence="3 4">
    <name type="scientific">Neomesorhizobium albiziae</name>
    <dbReference type="NCBI Taxonomy" id="335020"/>
    <lineage>
        <taxon>Bacteria</taxon>
        <taxon>Pseudomonadati</taxon>
        <taxon>Pseudomonadota</taxon>
        <taxon>Alphaproteobacteria</taxon>
        <taxon>Hyphomicrobiales</taxon>
        <taxon>Phyllobacteriaceae</taxon>
        <taxon>Neomesorhizobium</taxon>
    </lineage>
</organism>
<name>A0A1I3WGP3_9HYPH</name>
<feature type="domain" description="LysR substrate-binding" evidence="2">
    <location>
        <begin position="41"/>
        <end position="244"/>
    </location>
</feature>
<evidence type="ECO:0000313" key="3">
    <source>
        <dbReference type="EMBL" id="SFK05626.1"/>
    </source>
</evidence>
<comment type="similarity">
    <text evidence="1">Belongs to the LysR transcriptional regulatory family.</text>
</comment>
<dbReference type="AlphaFoldDB" id="A0A1I3WGP3"/>
<sequence length="250" mass="28214">MRDRRGVELTALGQGLLPDVVQALEDLERALERARRSVGNPKLRISTTPEFSAQWLAPRLIDFCNNHPDIDVSVTVQYRRAGLADEDIDVAIRLSGVAEDGTEQLTTDEEFAVCAPEIFRILPERDAMLVAPLLRYDGARHTMLDWRRWHAELYGDRGDARDAIDFDGGPSYRTFTEMLDACRQGLGFALVRSSLVADDLLAGRLMRCFTESVVSDLQYRLATAPGRREQPGVLAFRRWIFDHARGRDPV</sequence>
<reference evidence="3 4" key="1">
    <citation type="submission" date="2016-10" db="EMBL/GenBank/DDBJ databases">
        <authorList>
            <person name="Varghese N."/>
            <person name="Submissions S."/>
        </authorList>
    </citation>
    <scope>NUCLEOTIDE SEQUENCE [LARGE SCALE GENOMIC DNA]</scope>
    <source>
        <strain evidence="3 4">DSM 21822</strain>
    </source>
</reference>
<dbReference type="Gene3D" id="3.40.190.10">
    <property type="entry name" value="Periplasmic binding protein-like II"/>
    <property type="match status" value="2"/>
</dbReference>
<dbReference type="InterPro" id="IPR058163">
    <property type="entry name" value="LysR-type_TF_proteobact-type"/>
</dbReference>
<proteinExistence type="inferred from homology"/>
<dbReference type="PANTHER" id="PTHR30537">
    <property type="entry name" value="HTH-TYPE TRANSCRIPTIONAL REGULATOR"/>
    <property type="match status" value="1"/>
</dbReference>
<keyword evidence="4" id="KW-1185">Reference proteome</keyword>
<accession>A0A1I3WGP3</accession>
<dbReference type="SUPFAM" id="SSF53850">
    <property type="entry name" value="Periplasmic binding protein-like II"/>
    <property type="match status" value="1"/>
</dbReference>
<dbReference type="PANTHER" id="PTHR30537:SF26">
    <property type="entry name" value="GLYCINE CLEAVAGE SYSTEM TRANSCRIPTIONAL ACTIVATOR"/>
    <property type="match status" value="1"/>
</dbReference>
<dbReference type="InterPro" id="IPR005119">
    <property type="entry name" value="LysR_subst-bd"/>
</dbReference>
<dbReference type="Pfam" id="PF03466">
    <property type="entry name" value="LysR_substrate"/>
    <property type="match status" value="1"/>
</dbReference>
<dbReference type="EMBL" id="FOSL01000002">
    <property type="protein sequence ID" value="SFK05626.1"/>
    <property type="molecule type" value="Genomic_DNA"/>
</dbReference>
<protein>
    <submittedName>
        <fullName evidence="3">LysR family transcriptional regulator, glycine cleavage system transcriptional activator</fullName>
    </submittedName>
</protein>